<keyword evidence="7" id="KW-1185">Reference proteome</keyword>
<organism evidence="6 7">
    <name type="scientific">Aureimonas phyllosphaerae</name>
    <dbReference type="NCBI Taxonomy" id="1166078"/>
    <lineage>
        <taxon>Bacteria</taxon>
        <taxon>Pseudomonadati</taxon>
        <taxon>Pseudomonadota</taxon>
        <taxon>Alphaproteobacteria</taxon>
        <taxon>Hyphomicrobiales</taxon>
        <taxon>Aurantimonadaceae</taxon>
        <taxon>Aureimonas</taxon>
    </lineage>
</organism>
<evidence type="ECO:0000256" key="4">
    <source>
        <dbReference type="ARBA" id="ARBA00022840"/>
    </source>
</evidence>
<keyword evidence="2" id="KW-0813">Transport</keyword>
<sequence>MKTNDVGEDADDNERSAWRRTGVDAVFAPRQALMLTVVQPAQAAPTQVAPAAEQAIGLSGVEIAFRLANGGRFEAVAPTDLVVREGEFVAVVGPTGCGKSTLLNAAAGLLKPSAGSVRIFGEELSGLNDKAGYLFQQDSLMPWKTVLDNVSIPLTIAGTPRREAEDRAREWLARVGLSAFGDRYPHMLSGGQRKRVGLAQVLIRNPRILLMDEPFGPLDAQTRVIMGGLLLDLWSAERKAVMFVTHDLEEAIALSDRVVIMSAGPRARIIGDYVIPIARPREIADVRLDPLFHDIHREIWNALKEEVVKGYRQTNGLPA</sequence>
<gene>
    <name evidence="6" type="ORF">GGR05_000381</name>
</gene>
<dbReference type="SUPFAM" id="SSF52540">
    <property type="entry name" value="P-loop containing nucleoside triphosphate hydrolases"/>
    <property type="match status" value="1"/>
</dbReference>
<dbReference type="InterPro" id="IPR017871">
    <property type="entry name" value="ABC_transporter-like_CS"/>
</dbReference>
<comment type="similarity">
    <text evidence="1">Belongs to the ABC transporter superfamily.</text>
</comment>
<dbReference type="SMART" id="SM00382">
    <property type="entry name" value="AAA"/>
    <property type="match status" value="1"/>
</dbReference>
<keyword evidence="4 6" id="KW-0067">ATP-binding</keyword>
<reference evidence="6 7" key="1">
    <citation type="submission" date="2020-08" db="EMBL/GenBank/DDBJ databases">
        <title>Genomic Encyclopedia of Type Strains, Phase IV (KMG-IV): sequencing the most valuable type-strain genomes for metagenomic binning, comparative biology and taxonomic classification.</title>
        <authorList>
            <person name="Goeker M."/>
        </authorList>
    </citation>
    <scope>NUCLEOTIDE SEQUENCE [LARGE SCALE GENOMIC DNA]</scope>
    <source>
        <strain evidence="6 7">DSM 25024</strain>
    </source>
</reference>
<evidence type="ECO:0000313" key="7">
    <source>
        <dbReference type="Proteomes" id="UP000531216"/>
    </source>
</evidence>
<dbReference type="PROSITE" id="PS50893">
    <property type="entry name" value="ABC_TRANSPORTER_2"/>
    <property type="match status" value="1"/>
</dbReference>
<dbReference type="PANTHER" id="PTHR42788:SF13">
    <property type="entry name" value="ALIPHATIC SULFONATES IMPORT ATP-BINDING PROTEIN SSUB"/>
    <property type="match status" value="1"/>
</dbReference>
<dbReference type="CDD" id="cd03293">
    <property type="entry name" value="ABC_NrtD_SsuB_transporters"/>
    <property type="match status" value="1"/>
</dbReference>
<dbReference type="InterPro" id="IPR050166">
    <property type="entry name" value="ABC_transporter_ATP-bind"/>
</dbReference>
<evidence type="ECO:0000256" key="1">
    <source>
        <dbReference type="ARBA" id="ARBA00005417"/>
    </source>
</evidence>
<dbReference type="InterPro" id="IPR003439">
    <property type="entry name" value="ABC_transporter-like_ATP-bd"/>
</dbReference>
<dbReference type="Proteomes" id="UP000531216">
    <property type="component" value="Unassembled WGS sequence"/>
</dbReference>
<proteinExistence type="inferred from homology"/>
<dbReference type="PROSITE" id="PS00211">
    <property type="entry name" value="ABC_TRANSPORTER_1"/>
    <property type="match status" value="1"/>
</dbReference>
<accession>A0A7W6BT87</accession>
<evidence type="ECO:0000256" key="3">
    <source>
        <dbReference type="ARBA" id="ARBA00022741"/>
    </source>
</evidence>
<feature type="domain" description="ABC transporter" evidence="5">
    <location>
        <begin position="58"/>
        <end position="288"/>
    </location>
</feature>
<evidence type="ECO:0000256" key="2">
    <source>
        <dbReference type="ARBA" id="ARBA00022448"/>
    </source>
</evidence>
<dbReference type="Gene3D" id="3.40.50.300">
    <property type="entry name" value="P-loop containing nucleotide triphosphate hydrolases"/>
    <property type="match status" value="1"/>
</dbReference>
<evidence type="ECO:0000259" key="5">
    <source>
        <dbReference type="PROSITE" id="PS50893"/>
    </source>
</evidence>
<name>A0A7W6BT87_9HYPH</name>
<dbReference type="EMBL" id="JACIDO010000001">
    <property type="protein sequence ID" value="MBB3934270.1"/>
    <property type="molecule type" value="Genomic_DNA"/>
</dbReference>
<protein>
    <submittedName>
        <fullName evidence="6">NitT/TauT family transport system ATP-binding protein</fullName>
    </submittedName>
</protein>
<dbReference type="Pfam" id="PF00005">
    <property type="entry name" value="ABC_tran"/>
    <property type="match status" value="1"/>
</dbReference>
<keyword evidence="3" id="KW-0547">Nucleotide-binding</keyword>
<dbReference type="PANTHER" id="PTHR42788">
    <property type="entry name" value="TAURINE IMPORT ATP-BINDING PROTEIN-RELATED"/>
    <property type="match status" value="1"/>
</dbReference>
<evidence type="ECO:0000313" key="6">
    <source>
        <dbReference type="EMBL" id="MBB3934270.1"/>
    </source>
</evidence>
<comment type="caution">
    <text evidence="6">The sequence shown here is derived from an EMBL/GenBank/DDBJ whole genome shotgun (WGS) entry which is preliminary data.</text>
</comment>
<dbReference type="AlphaFoldDB" id="A0A7W6BT87"/>
<dbReference type="InterPro" id="IPR003593">
    <property type="entry name" value="AAA+_ATPase"/>
</dbReference>
<dbReference type="GO" id="GO:0005524">
    <property type="term" value="F:ATP binding"/>
    <property type="evidence" value="ECO:0007669"/>
    <property type="project" value="UniProtKB-KW"/>
</dbReference>
<dbReference type="InterPro" id="IPR027417">
    <property type="entry name" value="P-loop_NTPase"/>
</dbReference>
<dbReference type="GO" id="GO:0016887">
    <property type="term" value="F:ATP hydrolysis activity"/>
    <property type="evidence" value="ECO:0007669"/>
    <property type="project" value="InterPro"/>
</dbReference>